<reference evidence="2 3" key="1">
    <citation type="journal article" date="2019" name="Sci. Rep.">
        <title>Orb-weaving spider Araneus ventricosus genome elucidates the spidroin gene catalogue.</title>
        <authorList>
            <person name="Kono N."/>
            <person name="Nakamura H."/>
            <person name="Ohtoshi R."/>
            <person name="Moran D.A.P."/>
            <person name="Shinohara A."/>
            <person name="Yoshida Y."/>
            <person name="Fujiwara M."/>
            <person name="Mori M."/>
            <person name="Tomita M."/>
            <person name="Arakawa K."/>
        </authorList>
    </citation>
    <scope>NUCLEOTIDE SEQUENCE [LARGE SCALE GENOMIC DNA]</scope>
</reference>
<evidence type="ECO:0000313" key="2">
    <source>
        <dbReference type="EMBL" id="GBM81603.1"/>
    </source>
</evidence>
<comment type="caution">
    <text evidence="2">The sequence shown here is derived from an EMBL/GenBank/DDBJ whole genome shotgun (WGS) entry which is preliminary data.</text>
</comment>
<evidence type="ECO:0000313" key="1">
    <source>
        <dbReference type="EMBL" id="GBM81450.1"/>
    </source>
</evidence>
<dbReference type="EMBL" id="BGPR01187468">
    <property type="protein sequence ID" value="GBM81450.1"/>
    <property type="molecule type" value="Genomic_DNA"/>
</dbReference>
<keyword evidence="3" id="KW-1185">Reference proteome</keyword>
<dbReference type="Proteomes" id="UP000499080">
    <property type="component" value="Unassembled WGS sequence"/>
</dbReference>
<evidence type="ECO:0000313" key="3">
    <source>
        <dbReference type="Proteomes" id="UP000499080"/>
    </source>
</evidence>
<accession>A0A4Y2IUU7</accession>
<feature type="non-terminal residue" evidence="2">
    <location>
        <position position="44"/>
    </location>
</feature>
<proteinExistence type="predicted"/>
<sequence>MFDCPRDIRLYIKAVPFEIRHQSSLRLQHIWNLLDISSRMEFAK</sequence>
<organism evidence="2 3">
    <name type="scientific">Araneus ventricosus</name>
    <name type="common">Orbweaver spider</name>
    <name type="synonym">Epeira ventricosa</name>
    <dbReference type="NCBI Taxonomy" id="182803"/>
    <lineage>
        <taxon>Eukaryota</taxon>
        <taxon>Metazoa</taxon>
        <taxon>Ecdysozoa</taxon>
        <taxon>Arthropoda</taxon>
        <taxon>Chelicerata</taxon>
        <taxon>Arachnida</taxon>
        <taxon>Araneae</taxon>
        <taxon>Araneomorphae</taxon>
        <taxon>Entelegynae</taxon>
        <taxon>Araneoidea</taxon>
        <taxon>Araneidae</taxon>
        <taxon>Araneus</taxon>
    </lineage>
</organism>
<name>A0A4Y2IUU7_ARAVE</name>
<dbReference type="EMBL" id="BGPR01187510">
    <property type="protein sequence ID" value="GBM81603.1"/>
    <property type="molecule type" value="Genomic_DNA"/>
</dbReference>
<protein>
    <submittedName>
        <fullName evidence="2">Uncharacterized protein</fullName>
    </submittedName>
</protein>
<dbReference type="AlphaFoldDB" id="A0A4Y2IUU7"/>
<gene>
    <name evidence="2" type="ORF">AVEN_185541_1</name>
    <name evidence="1" type="ORF">AVEN_251153_1</name>
</gene>